<dbReference type="EMBL" id="JAPFFI010000003">
    <property type="protein sequence ID" value="KAJ6399696.1"/>
    <property type="molecule type" value="Genomic_DNA"/>
</dbReference>
<evidence type="ECO:0000313" key="4">
    <source>
        <dbReference type="EMBL" id="KAJ6399696.1"/>
    </source>
</evidence>
<comment type="caution">
    <text evidence="4">The sequence shown here is derived from an EMBL/GenBank/DDBJ whole genome shotgun (WGS) entry which is preliminary data.</text>
</comment>
<keyword evidence="2" id="KW-0472">Membrane</keyword>
<sequence>MADNNKLTVDPRSGFCISNSVFYSKRKPIPLPQTDHFLDITTFISSRPHHGRTAFIDAATGRHLSFKDLWRAVDSVATCLHDMGIRKGHVILLLSPNSIFFPIVCLSVMSLGAVITTSNPLNTPREIAEQIANSKPSLAFTTPGLVSKLTETNSNLPLIILIDDEITDASTKTKAKIVTTLSEMVKNEPSGSRVREQVNQDDTTTLLYSSGTTGESKGVVSRIRFSMCS</sequence>
<dbReference type="InterPro" id="IPR000873">
    <property type="entry name" value="AMP-dep_synth/lig_dom"/>
</dbReference>
<dbReference type="PANTHER" id="PTHR24096">
    <property type="entry name" value="LONG-CHAIN-FATTY-ACID--COA LIGASE"/>
    <property type="match status" value="1"/>
</dbReference>
<feature type="transmembrane region" description="Helical" evidence="2">
    <location>
        <begin position="90"/>
        <end position="115"/>
    </location>
</feature>
<feature type="domain" description="AMP-dependent synthetase/ligase" evidence="3">
    <location>
        <begin position="49"/>
        <end position="222"/>
    </location>
</feature>
<evidence type="ECO:0000313" key="5">
    <source>
        <dbReference type="Proteomes" id="UP001141253"/>
    </source>
</evidence>
<keyword evidence="1" id="KW-0436">Ligase</keyword>
<dbReference type="InterPro" id="IPR020845">
    <property type="entry name" value="AMP-binding_CS"/>
</dbReference>
<reference evidence="4" key="1">
    <citation type="submission" date="2022-10" db="EMBL/GenBank/DDBJ databases">
        <authorList>
            <person name="Hyden B.L."/>
            <person name="Feng K."/>
            <person name="Yates T."/>
            <person name="Jawdy S."/>
            <person name="Smart L.B."/>
            <person name="Muchero W."/>
        </authorList>
    </citation>
    <scope>NUCLEOTIDE SEQUENCE</scope>
    <source>
        <tissue evidence="4">Shoot tip</tissue>
    </source>
</reference>
<keyword evidence="5" id="KW-1185">Reference proteome</keyword>
<evidence type="ECO:0000256" key="2">
    <source>
        <dbReference type="SAM" id="Phobius"/>
    </source>
</evidence>
<dbReference type="PANTHER" id="PTHR24096:SF413">
    <property type="entry name" value="PEROXISOMAL OPC-8:0-COA LIGASE 1"/>
    <property type="match status" value="1"/>
</dbReference>
<protein>
    <recommendedName>
        <fullName evidence="3">AMP-dependent synthetase/ligase domain-containing protein</fullName>
    </recommendedName>
</protein>
<proteinExistence type="predicted"/>
<dbReference type="PROSITE" id="PS00455">
    <property type="entry name" value="AMP_BINDING"/>
    <property type="match status" value="1"/>
</dbReference>
<name>A0ABQ9CJA3_9ROSI</name>
<accession>A0ABQ9CJA3</accession>
<dbReference type="Proteomes" id="UP001141253">
    <property type="component" value="Chromosome 5"/>
</dbReference>
<evidence type="ECO:0000256" key="1">
    <source>
        <dbReference type="ARBA" id="ARBA00022598"/>
    </source>
</evidence>
<dbReference type="Gene3D" id="3.40.50.12780">
    <property type="entry name" value="N-terminal domain of ligase-like"/>
    <property type="match status" value="1"/>
</dbReference>
<evidence type="ECO:0000259" key="3">
    <source>
        <dbReference type="Pfam" id="PF00501"/>
    </source>
</evidence>
<dbReference type="SUPFAM" id="SSF56801">
    <property type="entry name" value="Acetyl-CoA synthetase-like"/>
    <property type="match status" value="1"/>
</dbReference>
<reference evidence="4" key="2">
    <citation type="journal article" date="2023" name="Int. J. Mol. Sci.">
        <title>De Novo Assembly and Annotation of 11 Diverse Shrub Willow (Salix) Genomes Reveals Novel Gene Organization in Sex-Linked Regions.</title>
        <authorList>
            <person name="Hyden B."/>
            <person name="Feng K."/>
            <person name="Yates T.B."/>
            <person name="Jawdy S."/>
            <person name="Cereghino C."/>
            <person name="Smart L.B."/>
            <person name="Muchero W."/>
        </authorList>
    </citation>
    <scope>NUCLEOTIDE SEQUENCE</scope>
    <source>
        <tissue evidence="4">Shoot tip</tissue>
    </source>
</reference>
<gene>
    <name evidence="4" type="ORF">OIU77_020280</name>
</gene>
<organism evidence="4 5">
    <name type="scientific">Salix suchowensis</name>
    <dbReference type="NCBI Taxonomy" id="1278906"/>
    <lineage>
        <taxon>Eukaryota</taxon>
        <taxon>Viridiplantae</taxon>
        <taxon>Streptophyta</taxon>
        <taxon>Embryophyta</taxon>
        <taxon>Tracheophyta</taxon>
        <taxon>Spermatophyta</taxon>
        <taxon>Magnoliopsida</taxon>
        <taxon>eudicotyledons</taxon>
        <taxon>Gunneridae</taxon>
        <taxon>Pentapetalae</taxon>
        <taxon>rosids</taxon>
        <taxon>fabids</taxon>
        <taxon>Malpighiales</taxon>
        <taxon>Salicaceae</taxon>
        <taxon>Saliceae</taxon>
        <taxon>Salix</taxon>
    </lineage>
</organism>
<keyword evidence="2" id="KW-1133">Transmembrane helix</keyword>
<dbReference type="InterPro" id="IPR042099">
    <property type="entry name" value="ANL_N_sf"/>
</dbReference>
<dbReference type="Pfam" id="PF00501">
    <property type="entry name" value="AMP-binding"/>
    <property type="match status" value="1"/>
</dbReference>
<keyword evidence="2" id="KW-0812">Transmembrane</keyword>